<dbReference type="NCBIfam" id="TIGR01044">
    <property type="entry name" value="rplV_bact"/>
    <property type="match status" value="1"/>
</dbReference>
<comment type="function">
    <text evidence="7 10">This protein binds specifically to 23S rRNA; its binding is stimulated by other ribosomal proteins, e.g., L4, L17, and L20. It is important during the early stages of 50S assembly. It makes multiple contacts with different domains of the 23S rRNA in the assembled 50S subunit and ribosome.</text>
</comment>
<dbReference type="InterPro" id="IPR047867">
    <property type="entry name" value="Ribosomal_uL22_bac/org-type"/>
</dbReference>
<protein>
    <recommendedName>
        <fullName evidence="6 7">Large ribosomal subunit protein uL22</fullName>
    </recommendedName>
</protein>
<dbReference type="GO" id="GO:0003735">
    <property type="term" value="F:structural constituent of ribosome"/>
    <property type="evidence" value="ECO:0007669"/>
    <property type="project" value="InterPro"/>
</dbReference>
<dbReference type="HAMAP" id="MF_01331_B">
    <property type="entry name" value="Ribosomal_uL22_B"/>
    <property type="match status" value="1"/>
</dbReference>
<dbReference type="SUPFAM" id="SSF54843">
    <property type="entry name" value="Ribosomal protein L22"/>
    <property type="match status" value="1"/>
</dbReference>
<dbReference type="PANTHER" id="PTHR13501">
    <property type="entry name" value="CHLOROPLAST 50S RIBOSOMAL PROTEIN L22-RELATED"/>
    <property type="match status" value="1"/>
</dbReference>
<evidence type="ECO:0000256" key="10">
    <source>
        <dbReference type="RuleBase" id="RU004008"/>
    </source>
</evidence>
<organism evidence="11 12">
    <name type="scientific">Candidatus Woesebacteria bacterium GW2011_GWB1_43_14</name>
    <dbReference type="NCBI Taxonomy" id="1618578"/>
    <lineage>
        <taxon>Bacteria</taxon>
        <taxon>Candidatus Woeseibacteriota</taxon>
    </lineage>
</organism>
<dbReference type="InterPro" id="IPR036394">
    <property type="entry name" value="Ribosomal_uL22_sf"/>
</dbReference>
<evidence type="ECO:0000256" key="5">
    <source>
        <dbReference type="ARBA" id="ARBA00023274"/>
    </source>
</evidence>
<dbReference type="STRING" id="1618578.UV74_C0013G0521"/>
<dbReference type="CDD" id="cd00336">
    <property type="entry name" value="Ribosomal_L22"/>
    <property type="match status" value="1"/>
</dbReference>
<accession>A0A0G1DI95</accession>
<evidence type="ECO:0000313" key="11">
    <source>
        <dbReference type="EMBL" id="KKS97399.1"/>
    </source>
</evidence>
<evidence type="ECO:0000256" key="3">
    <source>
        <dbReference type="ARBA" id="ARBA00022884"/>
    </source>
</evidence>
<dbReference type="Pfam" id="PF00237">
    <property type="entry name" value="Ribosomal_L22"/>
    <property type="match status" value="1"/>
</dbReference>
<evidence type="ECO:0000313" key="12">
    <source>
        <dbReference type="Proteomes" id="UP000034090"/>
    </source>
</evidence>
<dbReference type="InterPro" id="IPR001063">
    <property type="entry name" value="Ribosomal_uL22"/>
</dbReference>
<dbReference type="GO" id="GO:0022625">
    <property type="term" value="C:cytosolic large ribosomal subunit"/>
    <property type="evidence" value="ECO:0007669"/>
    <property type="project" value="TreeGrafter"/>
</dbReference>
<keyword evidence="5 7" id="KW-0687">Ribonucleoprotein</keyword>
<dbReference type="Gene3D" id="3.90.470.10">
    <property type="entry name" value="Ribosomal protein L22/L17"/>
    <property type="match status" value="1"/>
</dbReference>
<evidence type="ECO:0000256" key="9">
    <source>
        <dbReference type="RuleBase" id="RU004006"/>
    </source>
</evidence>
<dbReference type="GO" id="GO:0006412">
    <property type="term" value="P:translation"/>
    <property type="evidence" value="ECO:0007669"/>
    <property type="project" value="UniProtKB-UniRule"/>
</dbReference>
<evidence type="ECO:0000256" key="6">
    <source>
        <dbReference type="ARBA" id="ARBA00035207"/>
    </source>
</evidence>
<reference evidence="11 12" key="1">
    <citation type="journal article" date="2015" name="Nature">
        <title>rRNA introns, odd ribosomes, and small enigmatic genomes across a large radiation of phyla.</title>
        <authorList>
            <person name="Brown C.T."/>
            <person name="Hug L.A."/>
            <person name="Thomas B.C."/>
            <person name="Sharon I."/>
            <person name="Castelle C.J."/>
            <person name="Singh A."/>
            <person name="Wilkins M.J."/>
            <person name="Williams K.H."/>
            <person name="Banfield J.F."/>
        </authorList>
    </citation>
    <scope>NUCLEOTIDE SEQUENCE [LARGE SCALE GENOMIC DNA]</scope>
</reference>
<dbReference type="Proteomes" id="UP000034090">
    <property type="component" value="Unassembled WGS sequence"/>
</dbReference>
<evidence type="ECO:0000256" key="7">
    <source>
        <dbReference type="HAMAP-Rule" id="MF_01331"/>
    </source>
</evidence>
<sequence>MKANSEQKYVRITPRKLRLVVDSIRKLTPEQAIEVLPLINKRAAEPLLKAVKSAVSNAKNKGIDSADLRFVEIQINEGPRIKRGRPVSRGRWHPVLKRMSHIKVIVEAKKEKEKQKRKNGTKN</sequence>
<evidence type="ECO:0000256" key="2">
    <source>
        <dbReference type="ARBA" id="ARBA00022730"/>
    </source>
</evidence>
<evidence type="ECO:0000256" key="8">
    <source>
        <dbReference type="RuleBase" id="RU004005"/>
    </source>
</evidence>
<dbReference type="PANTHER" id="PTHR13501:SF8">
    <property type="entry name" value="LARGE RIBOSOMAL SUBUNIT PROTEIN UL22M"/>
    <property type="match status" value="1"/>
</dbReference>
<evidence type="ECO:0000256" key="4">
    <source>
        <dbReference type="ARBA" id="ARBA00022980"/>
    </source>
</evidence>
<comment type="caution">
    <text evidence="11">The sequence shown here is derived from an EMBL/GenBank/DDBJ whole genome shotgun (WGS) entry which is preliminary data.</text>
</comment>
<name>A0A0G1DI95_9BACT</name>
<dbReference type="AlphaFoldDB" id="A0A0G1DI95"/>
<comment type="subunit">
    <text evidence="7 9">Part of the 50S ribosomal subunit.</text>
</comment>
<comment type="function">
    <text evidence="7">The globular domain of the protein is located near the polypeptide exit tunnel on the outside of the subunit, while an extended beta-hairpin is found that lines the wall of the exit tunnel in the center of the 70S ribosome.</text>
</comment>
<gene>
    <name evidence="7" type="primary">rplV</name>
    <name evidence="11" type="ORF">UV74_C0013G0521</name>
</gene>
<proteinExistence type="inferred from homology"/>
<evidence type="ECO:0000256" key="1">
    <source>
        <dbReference type="ARBA" id="ARBA00009451"/>
    </source>
</evidence>
<dbReference type="InterPro" id="IPR005727">
    <property type="entry name" value="Ribosomal_uL22_bac/chlpt-type"/>
</dbReference>
<comment type="similarity">
    <text evidence="1 7 8">Belongs to the universal ribosomal protein uL22 family.</text>
</comment>
<keyword evidence="4 7" id="KW-0689">Ribosomal protein</keyword>
<keyword evidence="3 7" id="KW-0694">RNA-binding</keyword>
<dbReference type="GO" id="GO:0019843">
    <property type="term" value="F:rRNA binding"/>
    <property type="evidence" value="ECO:0007669"/>
    <property type="project" value="UniProtKB-UniRule"/>
</dbReference>
<keyword evidence="2 7" id="KW-0699">rRNA-binding</keyword>
<dbReference type="EMBL" id="LCFQ01000013">
    <property type="protein sequence ID" value="KKS97399.1"/>
    <property type="molecule type" value="Genomic_DNA"/>
</dbReference>